<comment type="similarity">
    <text evidence="2">Belongs to the CDS family.</text>
</comment>
<feature type="transmembrane region" description="Helical" evidence="13">
    <location>
        <begin position="129"/>
        <end position="151"/>
    </location>
</feature>
<gene>
    <name evidence="14" type="ORF">LCGC14_0014090</name>
</gene>
<dbReference type="PROSITE" id="PS01315">
    <property type="entry name" value="CDS"/>
    <property type="match status" value="1"/>
</dbReference>
<comment type="caution">
    <text evidence="14">The sequence shown here is derived from an EMBL/GenBank/DDBJ whole genome shotgun (WGS) entry which is preliminary data.</text>
</comment>
<protein>
    <recommendedName>
        <fullName evidence="15">Phosphatidate cytidylyltransferase</fullName>
    </recommendedName>
</protein>
<keyword evidence="12" id="KW-1208">Phospholipid metabolism</keyword>
<dbReference type="Pfam" id="PF01148">
    <property type="entry name" value="CTP_transf_1"/>
    <property type="match status" value="1"/>
</dbReference>
<dbReference type="EMBL" id="LAZR01000002">
    <property type="protein sequence ID" value="KKO11905.1"/>
    <property type="molecule type" value="Genomic_DNA"/>
</dbReference>
<dbReference type="GO" id="GO:0004605">
    <property type="term" value="F:phosphatidate cytidylyltransferase activity"/>
    <property type="evidence" value="ECO:0007669"/>
    <property type="project" value="TreeGrafter"/>
</dbReference>
<evidence type="ECO:0000256" key="11">
    <source>
        <dbReference type="ARBA" id="ARBA00023209"/>
    </source>
</evidence>
<feature type="transmembrane region" description="Helical" evidence="13">
    <location>
        <begin position="28"/>
        <end position="44"/>
    </location>
</feature>
<dbReference type="AlphaFoldDB" id="A0A0F9W6F3"/>
<dbReference type="PANTHER" id="PTHR46382">
    <property type="entry name" value="PHOSPHATIDATE CYTIDYLYLTRANSFERASE"/>
    <property type="match status" value="1"/>
</dbReference>
<evidence type="ECO:0008006" key="15">
    <source>
        <dbReference type="Google" id="ProtNLM"/>
    </source>
</evidence>
<keyword evidence="8 13" id="KW-1133">Transmembrane helix</keyword>
<evidence type="ECO:0000256" key="12">
    <source>
        <dbReference type="ARBA" id="ARBA00023264"/>
    </source>
</evidence>
<dbReference type="InterPro" id="IPR000374">
    <property type="entry name" value="PC_trans"/>
</dbReference>
<reference evidence="14" key="1">
    <citation type="journal article" date="2015" name="Nature">
        <title>Complex archaea that bridge the gap between prokaryotes and eukaryotes.</title>
        <authorList>
            <person name="Spang A."/>
            <person name="Saw J.H."/>
            <person name="Jorgensen S.L."/>
            <person name="Zaremba-Niedzwiedzka K."/>
            <person name="Martijn J."/>
            <person name="Lind A.E."/>
            <person name="van Eijk R."/>
            <person name="Schleper C."/>
            <person name="Guy L."/>
            <person name="Ettema T.J."/>
        </authorList>
    </citation>
    <scope>NUCLEOTIDE SEQUENCE</scope>
</reference>
<evidence type="ECO:0000256" key="10">
    <source>
        <dbReference type="ARBA" id="ARBA00023136"/>
    </source>
</evidence>
<keyword evidence="4" id="KW-0444">Lipid biosynthesis</keyword>
<evidence type="ECO:0000256" key="8">
    <source>
        <dbReference type="ARBA" id="ARBA00022989"/>
    </source>
</evidence>
<comment type="subcellular location">
    <subcellularLocation>
        <location evidence="1">Cell membrane</location>
        <topology evidence="1">Multi-pass membrane protein</topology>
    </subcellularLocation>
</comment>
<feature type="transmembrane region" description="Helical" evidence="13">
    <location>
        <begin position="157"/>
        <end position="178"/>
    </location>
</feature>
<keyword evidence="3" id="KW-1003">Cell membrane</keyword>
<sequence>MLKQRVLTAIVMLLVLYAGTAWLSPVMFAGFLSLILLPALLEWGRLMGLVRDRERLVFVLCFTAILSLVIWFLLTPDTGSVQQTGLFLTSSLTLNVTGVVIISLLAVMFWTGVFYFLRRYPRRQEYWQARWRIGLMGLACLLPTWVGFLYLKVLAPSGLLVLILVAQVSVVDIGAYFAGRAWGNRKLAPDLSPKKTWAGFWGGVSSCAVLTLCLLAWVHTEYQALSALTWLLLLLAALLLAVFSVIGDLFESMLKRHRGIKDSGRSLPGHGGVLDRIDSLVAATPIYVLALALLSARLEVL</sequence>
<keyword evidence="10 13" id="KW-0472">Membrane</keyword>
<keyword evidence="5" id="KW-0808">Transferase</keyword>
<dbReference type="GO" id="GO:0005886">
    <property type="term" value="C:plasma membrane"/>
    <property type="evidence" value="ECO:0007669"/>
    <property type="project" value="UniProtKB-SubCell"/>
</dbReference>
<organism evidence="14">
    <name type="scientific">marine sediment metagenome</name>
    <dbReference type="NCBI Taxonomy" id="412755"/>
    <lineage>
        <taxon>unclassified sequences</taxon>
        <taxon>metagenomes</taxon>
        <taxon>ecological metagenomes</taxon>
    </lineage>
</organism>
<evidence type="ECO:0000256" key="1">
    <source>
        <dbReference type="ARBA" id="ARBA00004651"/>
    </source>
</evidence>
<feature type="transmembrane region" description="Helical" evidence="13">
    <location>
        <begin position="198"/>
        <end position="218"/>
    </location>
</feature>
<evidence type="ECO:0000256" key="13">
    <source>
        <dbReference type="SAM" id="Phobius"/>
    </source>
</evidence>
<feature type="transmembrane region" description="Helical" evidence="13">
    <location>
        <begin position="94"/>
        <end position="117"/>
    </location>
</feature>
<evidence type="ECO:0000256" key="7">
    <source>
        <dbReference type="ARBA" id="ARBA00022695"/>
    </source>
</evidence>
<proteinExistence type="inferred from homology"/>
<keyword evidence="9" id="KW-0443">Lipid metabolism</keyword>
<evidence type="ECO:0000256" key="4">
    <source>
        <dbReference type="ARBA" id="ARBA00022516"/>
    </source>
</evidence>
<evidence type="ECO:0000256" key="9">
    <source>
        <dbReference type="ARBA" id="ARBA00023098"/>
    </source>
</evidence>
<evidence type="ECO:0000313" key="14">
    <source>
        <dbReference type="EMBL" id="KKO11905.1"/>
    </source>
</evidence>
<evidence type="ECO:0000256" key="6">
    <source>
        <dbReference type="ARBA" id="ARBA00022692"/>
    </source>
</evidence>
<keyword evidence="7" id="KW-0548">Nucleotidyltransferase</keyword>
<dbReference type="GO" id="GO:0016024">
    <property type="term" value="P:CDP-diacylglycerol biosynthetic process"/>
    <property type="evidence" value="ECO:0007669"/>
    <property type="project" value="TreeGrafter"/>
</dbReference>
<feature type="transmembrane region" description="Helical" evidence="13">
    <location>
        <begin position="56"/>
        <end position="74"/>
    </location>
</feature>
<keyword evidence="6 13" id="KW-0812">Transmembrane</keyword>
<evidence type="ECO:0000256" key="3">
    <source>
        <dbReference type="ARBA" id="ARBA00022475"/>
    </source>
</evidence>
<accession>A0A0F9W6F3</accession>
<evidence type="ECO:0000256" key="2">
    <source>
        <dbReference type="ARBA" id="ARBA00010185"/>
    </source>
</evidence>
<name>A0A0F9W6F3_9ZZZZ</name>
<dbReference type="PANTHER" id="PTHR46382:SF1">
    <property type="entry name" value="PHOSPHATIDATE CYTIDYLYLTRANSFERASE"/>
    <property type="match status" value="1"/>
</dbReference>
<feature type="transmembrane region" description="Helical" evidence="13">
    <location>
        <begin position="230"/>
        <end position="250"/>
    </location>
</feature>
<keyword evidence="11" id="KW-0594">Phospholipid biosynthesis</keyword>
<evidence type="ECO:0000256" key="5">
    <source>
        <dbReference type="ARBA" id="ARBA00022679"/>
    </source>
</evidence>